<organism evidence="2 3">
    <name type="scientific">Spirosoma telluris</name>
    <dbReference type="NCBI Taxonomy" id="2183553"/>
    <lineage>
        <taxon>Bacteria</taxon>
        <taxon>Pseudomonadati</taxon>
        <taxon>Bacteroidota</taxon>
        <taxon>Cytophagia</taxon>
        <taxon>Cytophagales</taxon>
        <taxon>Cytophagaceae</taxon>
        <taxon>Spirosoma</taxon>
    </lineage>
</organism>
<accession>A0A327NQX2</accession>
<evidence type="ECO:0000313" key="2">
    <source>
        <dbReference type="EMBL" id="RAI75078.1"/>
    </source>
</evidence>
<evidence type="ECO:0000256" key="1">
    <source>
        <dbReference type="SAM" id="SignalP"/>
    </source>
</evidence>
<dbReference type="AlphaFoldDB" id="A0A327NQX2"/>
<dbReference type="RefSeq" id="WP_111343068.1">
    <property type="nucleotide sequence ID" value="NZ_QLII01000001.1"/>
</dbReference>
<protein>
    <submittedName>
        <fullName evidence="2">DUF2490 domain-containing protein</fullName>
    </submittedName>
</protein>
<reference evidence="2 3" key="1">
    <citation type="submission" date="2018-06" db="EMBL/GenBank/DDBJ databases">
        <title>Spirosoma sp. HMF3257 Genome sequencing and assembly.</title>
        <authorList>
            <person name="Kang H."/>
            <person name="Cha I."/>
            <person name="Kim H."/>
            <person name="Kang J."/>
            <person name="Joh K."/>
        </authorList>
    </citation>
    <scope>NUCLEOTIDE SEQUENCE [LARGE SCALE GENOMIC DNA]</scope>
    <source>
        <strain evidence="2 3">HMF3257</strain>
    </source>
</reference>
<name>A0A327NQX2_9BACT</name>
<sequence>MRTLYLLCLLLTSCSCFAQDWTFFGIFPAISQSGNIGKKFQYNMYLSSTVDAFHQTIAEKEYPATALQYYLQPSLSYKFSPAIQVGLGYAYVKHNLFGLHVNENRLWAQVVATHDVSALGRLKLSHRLRYEERYPLNMRTNQWSYATLFRYQLGVNLPLYDPKQKTKGFYASASNEFFLCLTGARNSPISSKNSFYGENWLYGGLGYNTGKFGKVEVGYMFQNLIRNPQQDHRYLHLLQATWAVNFDLSEIGVWLYTP</sequence>
<proteinExistence type="predicted"/>
<dbReference type="InterPro" id="IPR019619">
    <property type="entry name" value="DUF2490"/>
</dbReference>
<comment type="caution">
    <text evidence="2">The sequence shown here is derived from an EMBL/GenBank/DDBJ whole genome shotgun (WGS) entry which is preliminary data.</text>
</comment>
<dbReference type="PROSITE" id="PS51257">
    <property type="entry name" value="PROKAR_LIPOPROTEIN"/>
    <property type="match status" value="1"/>
</dbReference>
<keyword evidence="3" id="KW-1185">Reference proteome</keyword>
<gene>
    <name evidence="2" type="ORF">HMF3257_14250</name>
</gene>
<feature type="chain" id="PRO_5016312904" evidence="1">
    <location>
        <begin position="19"/>
        <end position="258"/>
    </location>
</feature>
<dbReference type="EMBL" id="QLII01000001">
    <property type="protein sequence ID" value="RAI75078.1"/>
    <property type="molecule type" value="Genomic_DNA"/>
</dbReference>
<dbReference type="Pfam" id="PF10677">
    <property type="entry name" value="DUF2490"/>
    <property type="match status" value="1"/>
</dbReference>
<feature type="signal peptide" evidence="1">
    <location>
        <begin position="1"/>
        <end position="18"/>
    </location>
</feature>
<keyword evidence="1" id="KW-0732">Signal</keyword>
<evidence type="ECO:0000313" key="3">
    <source>
        <dbReference type="Proteomes" id="UP000249016"/>
    </source>
</evidence>
<dbReference type="OrthoDB" id="1118734at2"/>
<dbReference type="Proteomes" id="UP000249016">
    <property type="component" value="Unassembled WGS sequence"/>
</dbReference>